<name>A1SBL4_SHEAM</name>
<dbReference type="KEGG" id="saz:Sama_3568"/>
<dbReference type="HOGENOM" id="CLU_080965_1_0_6"/>
<evidence type="ECO:0000313" key="2">
    <source>
        <dbReference type="Proteomes" id="UP000009175"/>
    </source>
</evidence>
<dbReference type="EMBL" id="CP000507">
    <property type="protein sequence ID" value="ABM01771.1"/>
    <property type="molecule type" value="Genomic_DNA"/>
</dbReference>
<dbReference type="RefSeq" id="WP_011761674.1">
    <property type="nucleotide sequence ID" value="NC_008700.1"/>
</dbReference>
<evidence type="ECO:0008006" key="3">
    <source>
        <dbReference type="Google" id="ProtNLM"/>
    </source>
</evidence>
<evidence type="ECO:0000313" key="1">
    <source>
        <dbReference type="EMBL" id="ABM01771.1"/>
    </source>
</evidence>
<gene>
    <name evidence="1" type="ordered locus">Sama_3568</name>
</gene>
<dbReference type="SUPFAM" id="SSF53850">
    <property type="entry name" value="Periplasmic binding protein-like II"/>
    <property type="match status" value="1"/>
</dbReference>
<dbReference type="AlphaFoldDB" id="A1SBL4"/>
<reference evidence="1 2" key="1">
    <citation type="submission" date="2006-12" db="EMBL/GenBank/DDBJ databases">
        <title>Complete sequence of Shewanella amazonensis SB2B.</title>
        <authorList>
            <consortium name="US DOE Joint Genome Institute"/>
            <person name="Copeland A."/>
            <person name="Lucas S."/>
            <person name="Lapidus A."/>
            <person name="Barry K."/>
            <person name="Detter J.C."/>
            <person name="Glavina del Rio T."/>
            <person name="Hammon N."/>
            <person name="Israni S."/>
            <person name="Dalin E."/>
            <person name="Tice H."/>
            <person name="Pitluck S."/>
            <person name="Munk A.C."/>
            <person name="Brettin T."/>
            <person name="Bruce D."/>
            <person name="Han C."/>
            <person name="Tapia R."/>
            <person name="Gilna P."/>
            <person name="Schmutz J."/>
            <person name="Larimer F."/>
            <person name="Land M."/>
            <person name="Hauser L."/>
            <person name="Kyrpides N."/>
            <person name="Mikhailova N."/>
            <person name="Fredrickson J."/>
            <person name="Richardson P."/>
        </authorList>
    </citation>
    <scope>NUCLEOTIDE SEQUENCE [LARGE SCALE GENOMIC DNA]</scope>
    <source>
        <strain evidence="2">ATCC BAA-1098 / SB2B</strain>
    </source>
</reference>
<protein>
    <recommendedName>
        <fullName evidence="3">Solute-binding protein family 3/N-terminal domain-containing protein</fullName>
    </recommendedName>
</protein>
<proteinExistence type="predicted"/>
<sequence>MAKICGFFGVLLMFFSLFFGVRSEEAPLVFINARGEHNSGYQWLQLVYDEAFKRLGKEYEVSIYPDKRGELLLAQGIVDGDLARTEDFIVLHPNLILVPVAVAWSNVAAFTTREDLVLQQWEDLALYDLKVEYRRGAVLAETRLVPLIKPENLSIANDWETGIRKLLAGRTDVYVDIEVDVISLLASGAFPNTNLKMAGVLEKVYGYPILHPKNAALAKPLEKVLGSMTREGLIESYRRQALEAGSSP</sequence>
<dbReference type="eggNOG" id="COG0834">
    <property type="taxonomic scope" value="Bacteria"/>
</dbReference>
<dbReference type="STRING" id="326297.Sama_3568"/>
<keyword evidence="2" id="KW-1185">Reference proteome</keyword>
<organism evidence="1 2">
    <name type="scientific">Shewanella amazonensis (strain ATCC BAA-1098 / SB2B)</name>
    <dbReference type="NCBI Taxonomy" id="326297"/>
    <lineage>
        <taxon>Bacteria</taxon>
        <taxon>Pseudomonadati</taxon>
        <taxon>Pseudomonadota</taxon>
        <taxon>Gammaproteobacteria</taxon>
        <taxon>Alteromonadales</taxon>
        <taxon>Shewanellaceae</taxon>
        <taxon>Shewanella</taxon>
    </lineage>
</organism>
<dbReference type="Proteomes" id="UP000009175">
    <property type="component" value="Chromosome"/>
</dbReference>
<accession>A1SBL4</accession>
<dbReference type="OrthoDB" id="8255022at2"/>